<reference evidence="2" key="2">
    <citation type="submission" date="2015-01" db="EMBL/GenBank/DDBJ databases">
        <title>Evolutionary Origins and Diversification of the Mycorrhizal Mutualists.</title>
        <authorList>
            <consortium name="DOE Joint Genome Institute"/>
            <consortium name="Mycorrhizal Genomics Consortium"/>
            <person name="Kohler A."/>
            <person name="Kuo A."/>
            <person name="Nagy L.G."/>
            <person name="Floudas D."/>
            <person name="Copeland A."/>
            <person name="Barry K.W."/>
            <person name="Cichocki N."/>
            <person name="Veneault-Fourrey C."/>
            <person name="LaButti K."/>
            <person name="Lindquist E.A."/>
            <person name="Lipzen A."/>
            <person name="Lundell T."/>
            <person name="Morin E."/>
            <person name="Murat C."/>
            <person name="Riley R."/>
            <person name="Ohm R."/>
            <person name="Sun H."/>
            <person name="Tunlid A."/>
            <person name="Henrissat B."/>
            <person name="Grigoriev I.V."/>
            <person name="Hibbett D.S."/>
            <person name="Martin F."/>
        </authorList>
    </citation>
    <scope>NUCLEOTIDE SEQUENCE [LARGE SCALE GENOMIC DNA]</scope>
    <source>
        <strain evidence="2">Zn</strain>
    </source>
</reference>
<dbReference type="EMBL" id="KN832870">
    <property type="protein sequence ID" value="KIN07285.1"/>
    <property type="molecule type" value="Genomic_DNA"/>
</dbReference>
<evidence type="ECO:0000313" key="1">
    <source>
        <dbReference type="EMBL" id="KIN07285.1"/>
    </source>
</evidence>
<keyword evidence="2" id="KW-1185">Reference proteome</keyword>
<name>A0A0C3HWI3_OIDMZ</name>
<reference evidence="1 2" key="1">
    <citation type="submission" date="2014-04" db="EMBL/GenBank/DDBJ databases">
        <authorList>
            <consortium name="DOE Joint Genome Institute"/>
            <person name="Kuo A."/>
            <person name="Martino E."/>
            <person name="Perotto S."/>
            <person name="Kohler A."/>
            <person name="Nagy L.G."/>
            <person name="Floudas D."/>
            <person name="Copeland A."/>
            <person name="Barry K.W."/>
            <person name="Cichocki N."/>
            <person name="Veneault-Fourrey C."/>
            <person name="LaButti K."/>
            <person name="Lindquist E.A."/>
            <person name="Lipzen A."/>
            <person name="Lundell T."/>
            <person name="Morin E."/>
            <person name="Murat C."/>
            <person name="Sun H."/>
            <person name="Tunlid A."/>
            <person name="Henrissat B."/>
            <person name="Grigoriev I.V."/>
            <person name="Hibbett D.S."/>
            <person name="Martin F."/>
            <person name="Nordberg H.P."/>
            <person name="Cantor M.N."/>
            <person name="Hua S.X."/>
        </authorList>
    </citation>
    <scope>NUCLEOTIDE SEQUENCE [LARGE SCALE GENOMIC DNA]</scope>
    <source>
        <strain evidence="1 2">Zn</strain>
    </source>
</reference>
<evidence type="ECO:0000313" key="2">
    <source>
        <dbReference type="Proteomes" id="UP000054321"/>
    </source>
</evidence>
<dbReference type="InParanoid" id="A0A0C3HWI3"/>
<protein>
    <submittedName>
        <fullName evidence="1">Uncharacterized protein</fullName>
    </submittedName>
</protein>
<sequence>MIGCPSFSAPIGRSVQREERAVRPLRALRTPVLHGRRTWLIETSTGQPDRQRRETCPLRCKRAEGRAGQSGWRQPNVALAWGLAFDMFPEIDRDSSLKERGFCGTEDNDVDSRLMAECCSAPQMCSDCGFARKRK</sequence>
<dbReference type="Proteomes" id="UP000054321">
    <property type="component" value="Unassembled WGS sequence"/>
</dbReference>
<proteinExistence type="predicted"/>
<organism evidence="1 2">
    <name type="scientific">Oidiodendron maius (strain Zn)</name>
    <dbReference type="NCBI Taxonomy" id="913774"/>
    <lineage>
        <taxon>Eukaryota</taxon>
        <taxon>Fungi</taxon>
        <taxon>Dikarya</taxon>
        <taxon>Ascomycota</taxon>
        <taxon>Pezizomycotina</taxon>
        <taxon>Leotiomycetes</taxon>
        <taxon>Leotiomycetes incertae sedis</taxon>
        <taxon>Myxotrichaceae</taxon>
        <taxon>Oidiodendron</taxon>
    </lineage>
</organism>
<accession>A0A0C3HWI3</accession>
<dbReference type="AlphaFoldDB" id="A0A0C3HWI3"/>
<dbReference type="HOGENOM" id="CLU_1886364_0_0_1"/>
<gene>
    <name evidence="1" type="ORF">OIDMADRAFT_139891</name>
</gene>